<dbReference type="Gene3D" id="3.40.50.880">
    <property type="match status" value="1"/>
</dbReference>
<gene>
    <name evidence="2" type="ORF">SAMN05445756_0628</name>
</gene>
<accession>A0A212T816</accession>
<keyword evidence="3" id="KW-1185">Reference proteome</keyword>
<dbReference type="InterPro" id="IPR029062">
    <property type="entry name" value="Class_I_gatase-like"/>
</dbReference>
<dbReference type="PANTHER" id="PTHR42695">
    <property type="entry name" value="GLUTAMINE AMIDOTRANSFERASE YLR126C-RELATED"/>
    <property type="match status" value="1"/>
</dbReference>
<dbReference type="EMBL" id="FYEZ01000001">
    <property type="protein sequence ID" value="SNC62145.1"/>
    <property type="molecule type" value="Genomic_DNA"/>
</dbReference>
<dbReference type="Proteomes" id="UP000198122">
    <property type="component" value="Unassembled WGS sequence"/>
</dbReference>
<evidence type="ECO:0000313" key="3">
    <source>
        <dbReference type="Proteomes" id="UP000198122"/>
    </source>
</evidence>
<dbReference type="InterPro" id="IPR044992">
    <property type="entry name" value="ChyE-like"/>
</dbReference>
<dbReference type="SUPFAM" id="SSF52317">
    <property type="entry name" value="Class I glutamine amidotransferase-like"/>
    <property type="match status" value="1"/>
</dbReference>
<dbReference type="CDD" id="cd01741">
    <property type="entry name" value="GATase1_1"/>
    <property type="match status" value="1"/>
</dbReference>
<evidence type="ECO:0000259" key="1">
    <source>
        <dbReference type="Pfam" id="PF00117"/>
    </source>
</evidence>
<reference evidence="2 3" key="1">
    <citation type="submission" date="2017-06" db="EMBL/GenBank/DDBJ databases">
        <authorList>
            <person name="Kim H.J."/>
            <person name="Triplett B.A."/>
        </authorList>
    </citation>
    <scope>NUCLEOTIDE SEQUENCE [LARGE SCALE GENOMIC DNA]</scope>
    <source>
        <strain evidence="2 3">DSM 22179</strain>
    </source>
</reference>
<proteinExistence type="predicted"/>
<dbReference type="RefSeq" id="WP_088817606.1">
    <property type="nucleotide sequence ID" value="NZ_FYEZ01000001.1"/>
</dbReference>
<dbReference type="AlphaFoldDB" id="A0A212T816"/>
<evidence type="ECO:0000313" key="2">
    <source>
        <dbReference type="EMBL" id="SNC62145.1"/>
    </source>
</evidence>
<dbReference type="Pfam" id="PF00117">
    <property type="entry name" value="GATase"/>
    <property type="match status" value="1"/>
</dbReference>
<feature type="domain" description="Glutamine amidotransferase" evidence="1">
    <location>
        <begin position="23"/>
        <end position="192"/>
    </location>
</feature>
<dbReference type="GO" id="GO:0005829">
    <property type="term" value="C:cytosol"/>
    <property type="evidence" value="ECO:0007669"/>
    <property type="project" value="TreeGrafter"/>
</dbReference>
<sequence length="242" mass="25742">MTKRPALLVIQHETEGPPGWLGEHLAARGVELDLVRAWEEWPADIEERLDAAAGLLVLGGEMGAHDDATHPWLTPTKALIRRAEERGLPQLGICLGHQLMAVAHGGRVAPNPAGHATGVTPVTLTEAGQQHPGLAPAAGGELVMWNNDVVTEPPATLQVVATSPDGSVQAALHGEHGLGIQGHPEVTPEIFDSWTVNKPSSEQVREDGIDVVAAAARVREQDAALRTTWRPLADWFAERLGA</sequence>
<dbReference type="InterPro" id="IPR017926">
    <property type="entry name" value="GATASE"/>
</dbReference>
<dbReference type="PANTHER" id="PTHR42695:SF5">
    <property type="entry name" value="GLUTAMINE AMIDOTRANSFERASE YLR126C-RELATED"/>
    <property type="match status" value="1"/>
</dbReference>
<dbReference type="PROSITE" id="PS51273">
    <property type="entry name" value="GATASE_TYPE_1"/>
    <property type="match status" value="1"/>
</dbReference>
<protein>
    <submittedName>
        <fullName evidence="2">GMP synthase (Glutamine-hydrolysing)</fullName>
    </submittedName>
</protein>
<dbReference type="OrthoDB" id="5196541at2"/>
<organism evidence="2 3">
    <name type="scientific">Kytococcus aerolatus</name>
    <dbReference type="NCBI Taxonomy" id="592308"/>
    <lineage>
        <taxon>Bacteria</taxon>
        <taxon>Bacillati</taxon>
        <taxon>Actinomycetota</taxon>
        <taxon>Actinomycetes</taxon>
        <taxon>Micrococcales</taxon>
        <taxon>Kytococcaceae</taxon>
        <taxon>Kytococcus</taxon>
    </lineage>
</organism>
<name>A0A212T816_9MICO</name>